<comment type="caution">
    <text evidence="10">The sequence shown here is derived from an EMBL/GenBank/DDBJ whole genome shotgun (WGS) entry which is preliminary data.</text>
</comment>
<dbReference type="CDD" id="cd02021">
    <property type="entry name" value="GntK"/>
    <property type="match status" value="1"/>
</dbReference>
<evidence type="ECO:0000256" key="6">
    <source>
        <dbReference type="ARBA" id="ARBA00022777"/>
    </source>
</evidence>
<dbReference type="InterPro" id="IPR031322">
    <property type="entry name" value="Shikimate/glucono_kinase"/>
</dbReference>
<keyword evidence="5 9" id="KW-0547">Nucleotide-binding</keyword>
<comment type="pathway">
    <text evidence="1">Carbohydrate acid metabolism.</text>
</comment>
<evidence type="ECO:0000313" key="10">
    <source>
        <dbReference type="EMBL" id="MFB9716759.1"/>
    </source>
</evidence>
<keyword evidence="6 9" id="KW-0418">Kinase</keyword>
<evidence type="ECO:0000256" key="1">
    <source>
        <dbReference type="ARBA" id="ARBA00004761"/>
    </source>
</evidence>
<evidence type="ECO:0000256" key="8">
    <source>
        <dbReference type="ARBA" id="ARBA00048090"/>
    </source>
</evidence>
<dbReference type="InterPro" id="IPR006001">
    <property type="entry name" value="Therm_gnt_kin"/>
</dbReference>
<evidence type="ECO:0000256" key="3">
    <source>
        <dbReference type="ARBA" id="ARBA00012054"/>
    </source>
</evidence>
<dbReference type="PANTHER" id="PTHR43442">
    <property type="entry name" value="GLUCONOKINASE-RELATED"/>
    <property type="match status" value="1"/>
</dbReference>
<sequence>MGTMDPVDMVTPALTEPLVLVVMGVSGSGKSTVAALLAGRLGWAFEEGDALHPQTNIDKMAAGHPLTDEDRYPWLEKVADWVDQRFDHGENGVVTCSALKQSYRNIINRRDSGVFFVFLSGTPETISARLAERHGHFMPASMLGSQFADLEELSPGEPGIRIDVGPAPGVIAQEIMDKFGLRPSGTGRQP</sequence>
<organism evidence="10 11">
    <name type="scientific">Arthrobacter methylotrophus</name>
    <dbReference type="NCBI Taxonomy" id="121291"/>
    <lineage>
        <taxon>Bacteria</taxon>
        <taxon>Bacillati</taxon>
        <taxon>Actinomycetota</taxon>
        <taxon>Actinomycetes</taxon>
        <taxon>Micrococcales</taxon>
        <taxon>Micrococcaceae</taxon>
        <taxon>Arthrobacter</taxon>
    </lineage>
</organism>
<evidence type="ECO:0000256" key="5">
    <source>
        <dbReference type="ARBA" id="ARBA00022741"/>
    </source>
</evidence>
<reference evidence="10 11" key="1">
    <citation type="submission" date="2024-09" db="EMBL/GenBank/DDBJ databases">
        <authorList>
            <person name="Sun Q."/>
            <person name="Mori K."/>
        </authorList>
    </citation>
    <scope>NUCLEOTIDE SEQUENCE [LARGE SCALE GENOMIC DNA]</scope>
    <source>
        <strain evidence="10 11">JCM 13519</strain>
    </source>
</reference>
<dbReference type="NCBIfam" id="TIGR01313">
    <property type="entry name" value="therm_gnt_kin"/>
    <property type="match status" value="1"/>
</dbReference>
<dbReference type="Proteomes" id="UP001589536">
    <property type="component" value="Unassembled WGS sequence"/>
</dbReference>
<dbReference type="InterPro" id="IPR027417">
    <property type="entry name" value="P-loop_NTPase"/>
</dbReference>
<evidence type="ECO:0000256" key="9">
    <source>
        <dbReference type="RuleBase" id="RU363066"/>
    </source>
</evidence>
<dbReference type="EC" id="2.7.1.12" evidence="3 9"/>
<comment type="catalytic activity">
    <reaction evidence="8 9">
        <text>D-gluconate + ATP = 6-phospho-D-gluconate + ADP + H(+)</text>
        <dbReference type="Rhea" id="RHEA:19433"/>
        <dbReference type="ChEBI" id="CHEBI:15378"/>
        <dbReference type="ChEBI" id="CHEBI:18391"/>
        <dbReference type="ChEBI" id="CHEBI:30616"/>
        <dbReference type="ChEBI" id="CHEBI:58759"/>
        <dbReference type="ChEBI" id="CHEBI:456216"/>
        <dbReference type="EC" id="2.7.1.12"/>
    </reaction>
</comment>
<gene>
    <name evidence="10" type="ORF">ACFFPI_21935</name>
</gene>
<keyword evidence="7 9" id="KW-0067">ATP-binding</keyword>
<evidence type="ECO:0000256" key="4">
    <source>
        <dbReference type="ARBA" id="ARBA00022679"/>
    </source>
</evidence>
<dbReference type="PANTHER" id="PTHR43442:SF3">
    <property type="entry name" value="GLUCONOKINASE-RELATED"/>
    <property type="match status" value="1"/>
</dbReference>
<accession>A0ABV5UWZ5</accession>
<dbReference type="RefSeq" id="WP_345037128.1">
    <property type="nucleotide sequence ID" value="NZ_BAABED010000001.1"/>
</dbReference>
<evidence type="ECO:0000256" key="7">
    <source>
        <dbReference type="ARBA" id="ARBA00022840"/>
    </source>
</evidence>
<dbReference type="Gene3D" id="3.40.50.300">
    <property type="entry name" value="P-loop containing nucleotide triphosphate hydrolases"/>
    <property type="match status" value="1"/>
</dbReference>
<dbReference type="Pfam" id="PF01202">
    <property type="entry name" value="SKI"/>
    <property type="match status" value="1"/>
</dbReference>
<evidence type="ECO:0000256" key="2">
    <source>
        <dbReference type="ARBA" id="ARBA00008420"/>
    </source>
</evidence>
<dbReference type="EMBL" id="JBHMBH010000062">
    <property type="protein sequence ID" value="MFB9716759.1"/>
    <property type="molecule type" value="Genomic_DNA"/>
</dbReference>
<name>A0ABV5UWZ5_9MICC</name>
<proteinExistence type="inferred from homology"/>
<comment type="similarity">
    <text evidence="2 9">Belongs to the gluconokinase GntK/GntV family.</text>
</comment>
<keyword evidence="11" id="KW-1185">Reference proteome</keyword>
<keyword evidence="4 9" id="KW-0808">Transferase</keyword>
<protein>
    <recommendedName>
        <fullName evidence="3 9">Gluconokinase</fullName>
        <ecNumber evidence="3 9">2.7.1.12</ecNumber>
    </recommendedName>
</protein>
<evidence type="ECO:0000313" key="11">
    <source>
        <dbReference type="Proteomes" id="UP001589536"/>
    </source>
</evidence>
<dbReference type="SUPFAM" id="SSF52540">
    <property type="entry name" value="P-loop containing nucleoside triphosphate hydrolases"/>
    <property type="match status" value="1"/>
</dbReference>